<evidence type="ECO:0000259" key="2">
    <source>
        <dbReference type="Pfam" id="PF14321"/>
    </source>
</evidence>
<comment type="caution">
    <text evidence="3">The sequence shown here is derived from an EMBL/GenBank/DDBJ whole genome shotgun (WGS) entry which is preliminary data.</text>
</comment>
<feature type="domain" description="DUF4382" evidence="2">
    <location>
        <begin position="41"/>
        <end position="191"/>
    </location>
</feature>
<dbReference type="InterPro" id="IPR025491">
    <property type="entry name" value="DUF4382"/>
</dbReference>
<sequence>MKTTFHQAGLLAGSVLIATSLVACGGGGGGSGGTTPTATAGTLSVALTDAPACGFSAVNVTVNKVRVNTSATASDTDAGWTDITLSPARKINLLDLSNGVLTDLGQTTLPAGHYSQLRLVLDPNTGNGMANSVVPTGGTETTLTTPSAIQSGIKLVNEFDVAAGQHVDLALDFNACKSVVTQGNGKYLLKPVVKVVPVAQVGISGVIATSLLGSNVTVSAEQNGQVIASTVPNPATDAKPGEFFLSHLPSGNYDVVITADNHAAAVIATVPVASTGSTVVSSTSAPIDLPASAMASIAGTVTLPANATEAAYVSAKQAFTAGPTVTIKYAGADLSTGAYTIANLPVATPMYATYSGATVPLTFTAAPTVVPGAGKYQVDASGTGYTTKSISLVDVSTANATGVNFTLTP</sequence>
<dbReference type="Proteomes" id="UP000716322">
    <property type="component" value="Unassembled WGS sequence"/>
</dbReference>
<evidence type="ECO:0000313" key="3">
    <source>
        <dbReference type="EMBL" id="NIA55276.1"/>
    </source>
</evidence>
<dbReference type="PROSITE" id="PS51257">
    <property type="entry name" value="PROKAR_LIPOPROTEIN"/>
    <property type="match status" value="1"/>
</dbReference>
<proteinExistence type="predicted"/>
<accession>A0ABX0PDF4</accession>
<gene>
    <name evidence="3" type="ORF">HAV22_16690</name>
</gene>
<name>A0ABX0PDF4_9BURK</name>
<dbReference type="EMBL" id="JAAQOM010000010">
    <property type="protein sequence ID" value="NIA55276.1"/>
    <property type="molecule type" value="Genomic_DNA"/>
</dbReference>
<dbReference type="Pfam" id="PF14321">
    <property type="entry name" value="DUF4382"/>
    <property type="match status" value="1"/>
</dbReference>
<feature type="signal peptide" evidence="1">
    <location>
        <begin position="1"/>
        <end position="25"/>
    </location>
</feature>
<feature type="chain" id="PRO_5047543878" evidence="1">
    <location>
        <begin position="26"/>
        <end position="409"/>
    </location>
</feature>
<organism evidence="3 4">
    <name type="scientific">Telluria antibiotica</name>
    <dbReference type="NCBI Taxonomy" id="2717319"/>
    <lineage>
        <taxon>Bacteria</taxon>
        <taxon>Pseudomonadati</taxon>
        <taxon>Pseudomonadota</taxon>
        <taxon>Betaproteobacteria</taxon>
        <taxon>Burkholderiales</taxon>
        <taxon>Oxalobacteraceae</taxon>
        <taxon>Telluria group</taxon>
        <taxon>Telluria</taxon>
    </lineage>
</organism>
<evidence type="ECO:0000256" key="1">
    <source>
        <dbReference type="SAM" id="SignalP"/>
    </source>
</evidence>
<keyword evidence="1" id="KW-0732">Signal</keyword>
<keyword evidence="4" id="KW-1185">Reference proteome</keyword>
<dbReference type="Gene3D" id="2.60.40.1120">
    <property type="entry name" value="Carboxypeptidase-like, regulatory domain"/>
    <property type="match status" value="2"/>
</dbReference>
<protein>
    <submittedName>
        <fullName evidence="3">DUF4382 domain-containing protein</fullName>
    </submittedName>
</protein>
<dbReference type="RefSeq" id="WP_166860484.1">
    <property type="nucleotide sequence ID" value="NZ_JAAQOM010000010.1"/>
</dbReference>
<evidence type="ECO:0000313" key="4">
    <source>
        <dbReference type="Proteomes" id="UP000716322"/>
    </source>
</evidence>
<reference evidence="3 4" key="1">
    <citation type="submission" date="2020-03" db="EMBL/GenBank/DDBJ databases">
        <title>Genome sequence of strain Massilia sp. TW-1.</title>
        <authorList>
            <person name="Chaudhary D.K."/>
        </authorList>
    </citation>
    <scope>NUCLEOTIDE SEQUENCE [LARGE SCALE GENOMIC DNA]</scope>
    <source>
        <strain evidence="3 4">TW-1</strain>
    </source>
</reference>